<accession>A0A1C7IEX8</accession>
<evidence type="ECO:0000313" key="2">
    <source>
        <dbReference type="EMBL" id="ANU78240.1"/>
    </source>
</evidence>
<proteinExistence type="predicted"/>
<dbReference type="CDD" id="cd02440">
    <property type="entry name" value="AdoMet_MTases"/>
    <property type="match status" value="1"/>
</dbReference>
<keyword evidence="2" id="KW-0808">Transferase</keyword>
<dbReference type="InterPro" id="IPR025714">
    <property type="entry name" value="Methyltranfer_dom"/>
</dbReference>
<dbReference type="AlphaFoldDB" id="A0A1C7IEX8"/>
<organism evidence="2 3">
    <name type="scientific">Blautia pseudococcoides</name>
    <dbReference type="NCBI Taxonomy" id="1796616"/>
    <lineage>
        <taxon>Bacteria</taxon>
        <taxon>Bacillati</taxon>
        <taxon>Bacillota</taxon>
        <taxon>Clostridia</taxon>
        <taxon>Lachnospirales</taxon>
        <taxon>Lachnospiraceae</taxon>
        <taxon>Blautia</taxon>
    </lineage>
</organism>
<dbReference type="Pfam" id="PF13847">
    <property type="entry name" value="Methyltransf_31"/>
    <property type="match status" value="1"/>
</dbReference>
<dbReference type="RefSeq" id="WP_065544325.1">
    <property type="nucleotide sequence ID" value="NZ_CP015405.2"/>
</dbReference>
<dbReference type="KEGG" id="byl:A4V09_22325"/>
<keyword evidence="3" id="KW-1185">Reference proteome</keyword>
<dbReference type="OrthoDB" id="9804312at2"/>
<feature type="domain" description="Methyltransferase" evidence="1">
    <location>
        <begin position="38"/>
        <end position="160"/>
    </location>
</feature>
<dbReference type="EMBL" id="CP015405">
    <property type="protein sequence ID" value="ANU78240.1"/>
    <property type="molecule type" value="Genomic_DNA"/>
</dbReference>
<name>A0A1C7IEX8_9FIRM</name>
<reference evidence="2" key="1">
    <citation type="submission" date="2017-04" db="EMBL/GenBank/DDBJ databases">
        <title>Complete Genome Sequences of Twelve Strains of a Stable Defined Moderately Diverse Mouse Microbiota 2 (sDMDMm2).</title>
        <authorList>
            <person name="Uchimura Y."/>
            <person name="Wyss M."/>
            <person name="Brugiroux S."/>
            <person name="Limenitakis J.P."/>
            <person name="Stecher B."/>
            <person name="McCoy K.D."/>
            <person name="Macpherson A.J."/>
        </authorList>
    </citation>
    <scope>NUCLEOTIDE SEQUENCE</scope>
    <source>
        <strain evidence="2">YL58</strain>
    </source>
</reference>
<dbReference type="STRING" id="1796616.A4V09_22325"/>
<dbReference type="Proteomes" id="UP000092574">
    <property type="component" value="Chromosome"/>
</dbReference>
<dbReference type="InterPro" id="IPR029063">
    <property type="entry name" value="SAM-dependent_MTases_sf"/>
</dbReference>
<protein>
    <submittedName>
        <fullName evidence="2">SAM-dependent methyltransferase</fullName>
    </submittedName>
</protein>
<keyword evidence="2" id="KW-0489">Methyltransferase</keyword>
<evidence type="ECO:0000259" key="1">
    <source>
        <dbReference type="Pfam" id="PF13847"/>
    </source>
</evidence>
<dbReference type="SUPFAM" id="SSF53335">
    <property type="entry name" value="S-adenosyl-L-methionine-dependent methyltransferases"/>
    <property type="match status" value="1"/>
</dbReference>
<gene>
    <name evidence="2" type="ORF">A4V09_22325</name>
</gene>
<dbReference type="GO" id="GO:0032259">
    <property type="term" value="P:methylation"/>
    <property type="evidence" value="ECO:0007669"/>
    <property type="project" value="UniProtKB-KW"/>
</dbReference>
<dbReference type="Gene3D" id="3.40.50.150">
    <property type="entry name" value="Vaccinia Virus protein VP39"/>
    <property type="match status" value="1"/>
</dbReference>
<evidence type="ECO:0000313" key="3">
    <source>
        <dbReference type="Proteomes" id="UP000092574"/>
    </source>
</evidence>
<sequence>MKKLENIEYNCKEIQSKIMGPNPIKLLIELLSNNCIAKNGYVCDLGCGKGVSSVYLANEFGFKVYATDICINPRKNKVFFENMGFSQNEIVPVLADANKLPFKKNFFDGIISIDSYNYFGCNSKYLDNNLLSFLKKGGYVYISVPVTNKNFPGQYSPEVLSVWSQNQLNTIHDIKYWKNLISCCRKAEIVDIYEMKSSEEAWSDWLKQNNKYAKQDCIAIEAGARNYLTFIAIVLRKVND</sequence>
<dbReference type="GO" id="GO:0008168">
    <property type="term" value="F:methyltransferase activity"/>
    <property type="evidence" value="ECO:0007669"/>
    <property type="project" value="UniProtKB-KW"/>
</dbReference>